<feature type="compositionally biased region" description="Basic and acidic residues" evidence="1">
    <location>
        <begin position="233"/>
        <end position="252"/>
    </location>
</feature>
<name>A0A0A9W3N0_LYGHE</name>
<dbReference type="EMBL" id="GBHO01042551">
    <property type="protein sequence ID" value="JAG01053.1"/>
    <property type="molecule type" value="Transcribed_RNA"/>
</dbReference>
<proteinExistence type="predicted"/>
<dbReference type="GO" id="GO:0008233">
    <property type="term" value="F:peptidase activity"/>
    <property type="evidence" value="ECO:0007669"/>
    <property type="project" value="UniProtKB-KW"/>
</dbReference>
<evidence type="ECO:0000313" key="2">
    <source>
        <dbReference type="EMBL" id="JAG01053.1"/>
    </source>
</evidence>
<reference evidence="2" key="1">
    <citation type="journal article" date="2014" name="PLoS ONE">
        <title>Transcriptome-Based Identification of ABC Transporters in the Western Tarnished Plant Bug Lygus hesperus.</title>
        <authorList>
            <person name="Hull J.J."/>
            <person name="Chaney K."/>
            <person name="Geib S.M."/>
            <person name="Fabrick J.A."/>
            <person name="Brent C.S."/>
            <person name="Walsh D."/>
            <person name="Lavine L.C."/>
        </authorList>
    </citation>
    <scope>NUCLEOTIDE SEQUENCE</scope>
</reference>
<dbReference type="GO" id="GO:0006508">
    <property type="term" value="P:proteolysis"/>
    <property type="evidence" value="ECO:0007669"/>
    <property type="project" value="UniProtKB-KW"/>
</dbReference>
<evidence type="ECO:0000256" key="1">
    <source>
        <dbReference type="SAM" id="MobiDB-lite"/>
    </source>
</evidence>
<gene>
    <name evidence="2" type="primary">DEGP4</name>
    <name evidence="2" type="ORF">CM83_31040</name>
</gene>
<feature type="region of interest" description="Disordered" evidence="1">
    <location>
        <begin position="207"/>
        <end position="276"/>
    </location>
</feature>
<protein>
    <submittedName>
        <fullName evidence="2">Protease Do-like 4, mitochondrial</fullName>
    </submittedName>
</protein>
<dbReference type="AlphaFoldDB" id="A0A0A9W3N0"/>
<keyword evidence="2" id="KW-0378">Hydrolase</keyword>
<organism evidence="2">
    <name type="scientific">Lygus hesperus</name>
    <name type="common">Western plant bug</name>
    <dbReference type="NCBI Taxonomy" id="30085"/>
    <lineage>
        <taxon>Eukaryota</taxon>
        <taxon>Metazoa</taxon>
        <taxon>Ecdysozoa</taxon>
        <taxon>Arthropoda</taxon>
        <taxon>Hexapoda</taxon>
        <taxon>Insecta</taxon>
        <taxon>Pterygota</taxon>
        <taxon>Neoptera</taxon>
        <taxon>Paraneoptera</taxon>
        <taxon>Hemiptera</taxon>
        <taxon>Heteroptera</taxon>
        <taxon>Panheteroptera</taxon>
        <taxon>Cimicomorpha</taxon>
        <taxon>Miridae</taxon>
        <taxon>Mirini</taxon>
        <taxon>Lygus</taxon>
    </lineage>
</organism>
<keyword evidence="2" id="KW-0645">Protease</keyword>
<reference evidence="2" key="2">
    <citation type="submission" date="2014-07" db="EMBL/GenBank/DDBJ databases">
        <authorList>
            <person name="Hull J."/>
        </authorList>
    </citation>
    <scope>NUCLEOTIDE SEQUENCE</scope>
</reference>
<sequence length="402" mass="45594">QQHKEELTSYTLEVQFARMDNRCSLVTPRDDVEQKFFEIQMERMAEQQPFAGSLDPNADSRNFFLQERKHSVLSTISEKEDEAELYLTEITPEDFWSDLVPAECQKLDIDEPPSATKSANEECKLPSSIEDVKIPGNSIVREDVSNKSVLLDEDINEPMDGVSKKRDFKITKQVVKKVQGMYVVLPDHEVKAVALMAEEVNRQLMNGSTYSKGDRKFPTLRPECSTKTSSVEEIVKEFEDKFEGSRQQDSPRTKHSPRGGQENPDNGSLQPPLPIQDNYRNIHETGSADERVGRPNPLVIPEIFVQKPNGSPEKYFSPGRPAIHNTVHADDQETTTSTLRRRPSALSEHSLGSEWEVVCSASDVEKFIEDREMSFSDSEDESSHGFMDTLYYLSTFNCCSVL</sequence>
<feature type="non-terminal residue" evidence="2">
    <location>
        <position position="1"/>
    </location>
</feature>
<accession>A0A0A9W3N0</accession>